<dbReference type="GO" id="GO:0003677">
    <property type="term" value="F:DNA binding"/>
    <property type="evidence" value="ECO:0007669"/>
    <property type="project" value="UniProtKB-UniRule"/>
</dbReference>
<dbReference type="PROSITE" id="PS51733">
    <property type="entry name" value="BPL_LPL_CATALYTIC"/>
    <property type="match status" value="1"/>
</dbReference>
<evidence type="ECO:0000256" key="1">
    <source>
        <dbReference type="ARBA" id="ARBA00022598"/>
    </source>
</evidence>
<dbReference type="SUPFAM" id="SSF50037">
    <property type="entry name" value="C-terminal domain of transcriptional repressors"/>
    <property type="match status" value="1"/>
</dbReference>
<dbReference type="InterPro" id="IPR036390">
    <property type="entry name" value="WH_DNA-bd_sf"/>
</dbReference>
<dbReference type="Pfam" id="PF03099">
    <property type="entry name" value="BPL_LplA_LipB"/>
    <property type="match status" value="1"/>
</dbReference>
<feature type="binding site" evidence="5">
    <location>
        <position position="116"/>
    </location>
    <ligand>
        <name>biotin</name>
        <dbReference type="ChEBI" id="CHEBI:57586"/>
    </ligand>
</feature>
<dbReference type="AlphaFoldDB" id="A0A7X2D0K6"/>
<proteinExistence type="inferred from homology"/>
<keyword evidence="5" id="KW-0805">Transcription regulation</keyword>
<keyword evidence="1 5" id="KW-0436">Ligase</keyword>
<dbReference type="CDD" id="cd16442">
    <property type="entry name" value="BPL"/>
    <property type="match status" value="1"/>
</dbReference>
<evidence type="ECO:0000313" key="7">
    <source>
        <dbReference type="EMBL" id="MQW39593.1"/>
    </source>
</evidence>
<keyword evidence="4 5" id="KW-0092">Biotin</keyword>
<name>A0A7X2D0K6_9LACT</name>
<dbReference type="Gene3D" id="3.30.930.10">
    <property type="entry name" value="Bira Bifunctional Protein, Domain 2"/>
    <property type="match status" value="1"/>
</dbReference>
<protein>
    <recommendedName>
        <fullName evidence="5">Bifunctional ligase/repressor BirA</fullName>
    </recommendedName>
    <alternativeName>
        <fullName evidence="5">Biotin--[acetyl-CoA-carboxylase] ligase</fullName>
        <ecNumber evidence="5">6.3.4.15</ecNumber>
    </alternativeName>
    <alternativeName>
        <fullName evidence="5">Biotin--protein ligase</fullName>
    </alternativeName>
    <alternativeName>
        <fullName evidence="5">Biotin-[acetyl-CoA carboxylase] synthetase</fullName>
    </alternativeName>
</protein>
<keyword evidence="5" id="KW-0238">DNA-binding</keyword>
<comment type="function">
    <text evidence="5">Acts both as a biotin--[acetyl-CoA-carboxylase] ligase and a repressor.</text>
</comment>
<dbReference type="PANTHER" id="PTHR12835:SF5">
    <property type="entry name" value="BIOTIN--PROTEIN LIGASE"/>
    <property type="match status" value="1"/>
</dbReference>
<organism evidence="7 8">
    <name type="scientific">Lactococcus hircilactis</name>
    <dbReference type="NCBI Taxonomy" id="1494462"/>
    <lineage>
        <taxon>Bacteria</taxon>
        <taxon>Bacillati</taxon>
        <taxon>Bacillota</taxon>
        <taxon>Bacilli</taxon>
        <taxon>Lactobacillales</taxon>
        <taxon>Streptococcaceae</taxon>
        <taxon>Lactococcus</taxon>
    </lineage>
</organism>
<reference evidence="7 8" key="1">
    <citation type="submission" date="2019-10" db="EMBL/GenBank/DDBJ databases">
        <authorList>
            <person name="Dong K."/>
        </authorList>
    </citation>
    <scope>NUCLEOTIDE SEQUENCE [LARGE SCALE GENOMIC DNA]</scope>
    <source>
        <strain evidence="7 8">DSM 28960</strain>
    </source>
</reference>
<dbReference type="Pfam" id="PF02237">
    <property type="entry name" value="BPL_C"/>
    <property type="match status" value="1"/>
</dbReference>
<comment type="caution">
    <text evidence="5">Lacks conserved residue(s) required for the propagation of feature annotation.</text>
</comment>
<comment type="similarity">
    <text evidence="5">Belongs to the biotin--protein ligase family.</text>
</comment>
<feature type="DNA-binding region" description="H-T-H motif" evidence="5">
    <location>
        <begin position="22"/>
        <end position="41"/>
    </location>
</feature>
<evidence type="ECO:0000313" key="8">
    <source>
        <dbReference type="Proteomes" id="UP000439550"/>
    </source>
</evidence>
<sequence>MNSTKNLVLKQLLKQRDTWVSGDDLASQIGVSRESIWKAINSLKRQGNDILSRKNLGYRYSGNPFLDVDTIDFYSDHHFENKIIVFKETTSTQDMAKQYLSTHTISSPVIFLADHQTKGYGRRGRSFYSPAQTGLYLSIILPNPDHQLFQVGLLTTSISVVIARVLEQFYPEKKFQLKWVNDVYLDQHKVAGIITEAVLDLESSTAAHFILGVGINLSTQDFPEDLGQIAQAIDPTIKVDRNQLAAALIQHITKTAVNYTAPDLLKEYRKRSLILDKKVTLQLGNTSVFGTAKQIKDDGGLVIQDDYGKLHTFNSGEVIKLRWA</sequence>
<dbReference type="GO" id="GO:0016740">
    <property type="term" value="F:transferase activity"/>
    <property type="evidence" value="ECO:0007669"/>
    <property type="project" value="UniProtKB-ARBA"/>
</dbReference>
<dbReference type="NCBIfam" id="TIGR00121">
    <property type="entry name" value="birA_ligase"/>
    <property type="match status" value="1"/>
</dbReference>
<dbReference type="Pfam" id="PF08279">
    <property type="entry name" value="HTH_11"/>
    <property type="match status" value="1"/>
</dbReference>
<gene>
    <name evidence="5" type="primary">birA</name>
    <name evidence="7" type="ORF">GHI93_06555</name>
</gene>
<evidence type="ECO:0000256" key="5">
    <source>
        <dbReference type="HAMAP-Rule" id="MF_00978"/>
    </source>
</evidence>
<accession>A0A7X2D0K6</accession>
<dbReference type="SUPFAM" id="SSF46785">
    <property type="entry name" value="Winged helix' DNA-binding domain"/>
    <property type="match status" value="1"/>
</dbReference>
<dbReference type="InterPro" id="IPR003142">
    <property type="entry name" value="BPL_C"/>
</dbReference>
<evidence type="ECO:0000256" key="4">
    <source>
        <dbReference type="ARBA" id="ARBA00023267"/>
    </source>
</evidence>
<dbReference type="InterPro" id="IPR008988">
    <property type="entry name" value="Transcriptional_repressor_C"/>
</dbReference>
<dbReference type="GO" id="GO:0009249">
    <property type="term" value="P:protein lipoylation"/>
    <property type="evidence" value="ECO:0007669"/>
    <property type="project" value="UniProtKB-ARBA"/>
</dbReference>
<evidence type="ECO:0000256" key="3">
    <source>
        <dbReference type="ARBA" id="ARBA00022840"/>
    </source>
</evidence>
<keyword evidence="5" id="KW-0678">Repressor</keyword>
<dbReference type="Gene3D" id="2.30.30.100">
    <property type="match status" value="1"/>
</dbReference>
<dbReference type="GO" id="GO:0005524">
    <property type="term" value="F:ATP binding"/>
    <property type="evidence" value="ECO:0007669"/>
    <property type="project" value="UniProtKB-UniRule"/>
</dbReference>
<feature type="binding site" evidence="5">
    <location>
        <position position="189"/>
    </location>
    <ligand>
        <name>biotin</name>
        <dbReference type="ChEBI" id="CHEBI:57586"/>
    </ligand>
</feature>
<keyword evidence="5" id="KW-0804">Transcription</keyword>
<feature type="domain" description="BPL/LPL catalytic" evidence="6">
    <location>
        <begin position="78"/>
        <end position="260"/>
    </location>
</feature>
<dbReference type="Gene3D" id="1.10.10.10">
    <property type="entry name" value="Winged helix-like DNA-binding domain superfamily/Winged helix DNA-binding domain"/>
    <property type="match status" value="1"/>
</dbReference>
<dbReference type="InterPro" id="IPR030855">
    <property type="entry name" value="Bifunct_BirA"/>
</dbReference>
<keyword evidence="8" id="KW-1185">Reference proteome</keyword>
<dbReference type="HAMAP" id="MF_00978">
    <property type="entry name" value="Bifunct_BirA"/>
    <property type="match status" value="1"/>
</dbReference>
<comment type="caution">
    <text evidence="7">The sequence shown here is derived from an EMBL/GenBank/DDBJ whole genome shotgun (WGS) entry which is preliminary data.</text>
</comment>
<dbReference type="EC" id="6.3.4.15" evidence="5"/>
<evidence type="ECO:0000256" key="2">
    <source>
        <dbReference type="ARBA" id="ARBA00022741"/>
    </source>
</evidence>
<dbReference type="SUPFAM" id="SSF55681">
    <property type="entry name" value="Class II aaRS and biotin synthetases"/>
    <property type="match status" value="1"/>
</dbReference>
<dbReference type="GO" id="GO:0006355">
    <property type="term" value="P:regulation of DNA-templated transcription"/>
    <property type="evidence" value="ECO:0007669"/>
    <property type="project" value="UniProtKB-UniRule"/>
</dbReference>
<dbReference type="InterPro" id="IPR036388">
    <property type="entry name" value="WH-like_DNA-bd_sf"/>
</dbReference>
<dbReference type="PANTHER" id="PTHR12835">
    <property type="entry name" value="BIOTIN PROTEIN LIGASE"/>
    <property type="match status" value="1"/>
</dbReference>
<dbReference type="OrthoDB" id="9807064at2"/>
<evidence type="ECO:0000259" key="6">
    <source>
        <dbReference type="PROSITE" id="PS51733"/>
    </source>
</evidence>
<dbReference type="EMBL" id="WITJ01000008">
    <property type="protein sequence ID" value="MQW39593.1"/>
    <property type="molecule type" value="Genomic_DNA"/>
</dbReference>
<keyword evidence="3 5" id="KW-0067">ATP-binding</keyword>
<dbReference type="RefSeq" id="WP_153496269.1">
    <property type="nucleotide sequence ID" value="NZ_CAXYUY010000019.1"/>
</dbReference>
<dbReference type="InterPro" id="IPR004143">
    <property type="entry name" value="BPL_LPL_catalytic"/>
</dbReference>
<dbReference type="Proteomes" id="UP000439550">
    <property type="component" value="Unassembled WGS sequence"/>
</dbReference>
<dbReference type="InterPro" id="IPR013196">
    <property type="entry name" value="HTH_11"/>
</dbReference>
<keyword evidence="2 5" id="KW-0547">Nucleotide-binding</keyword>
<comment type="catalytic activity">
    <reaction evidence="5">
        <text>biotin + L-lysyl-[protein] + ATP = N(6)-biotinyl-L-lysyl-[protein] + AMP + diphosphate + H(+)</text>
        <dbReference type="Rhea" id="RHEA:11756"/>
        <dbReference type="Rhea" id="RHEA-COMP:9752"/>
        <dbReference type="Rhea" id="RHEA-COMP:10505"/>
        <dbReference type="ChEBI" id="CHEBI:15378"/>
        <dbReference type="ChEBI" id="CHEBI:29969"/>
        <dbReference type="ChEBI" id="CHEBI:30616"/>
        <dbReference type="ChEBI" id="CHEBI:33019"/>
        <dbReference type="ChEBI" id="CHEBI:57586"/>
        <dbReference type="ChEBI" id="CHEBI:83144"/>
        <dbReference type="ChEBI" id="CHEBI:456215"/>
        <dbReference type="EC" id="6.3.4.15"/>
    </reaction>
</comment>
<dbReference type="GO" id="GO:0005737">
    <property type="term" value="C:cytoplasm"/>
    <property type="evidence" value="ECO:0007669"/>
    <property type="project" value="TreeGrafter"/>
</dbReference>
<dbReference type="InterPro" id="IPR004408">
    <property type="entry name" value="Biotin_CoA_COase_ligase"/>
</dbReference>
<dbReference type="InterPro" id="IPR045864">
    <property type="entry name" value="aa-tRNA-synth_II/BPL/LPL"/>
</dbReference>
<dbReference type="GO" id="GO:0004077">
    <property type="term" value="F:biotin--[biotin carboxyl-carrier protein] ligase activity"/>
    <property type="evidence" value="ECO:0007669"/>
    <property type="project" value="UniProtKB-UniRule"/>
</dbReference>